<reference evidence="4" key="1">
    <citation type="submission" date="2017-07" db="EMBL/GenBank/DDBJ databases">
        <title>Taro Niue Genome Assembly and Annotation.</title>
        <authorList>
            <person name="Atibalentja N."/>
            <person name="Keating K."/>
            <person name="Fields C.J."/>
        </authorList>
    </citation>
    <scope>NUCLEOTIDE SEQUENCE</scope>
    <source>
        <strain evidence="4">Niue_2</strain>
        <tissue evidence="4">Leaf</tissue>
    </source>
</reference>
<dbReference type="OrthoDB" id="786845at2759"/>
<dbReference type="PANTHER" id="PTHR33124">
    <property type="entry name" value="TRANSCRIPTION FACTOR IBH1-LIKE 1"/>
    <property type="match status" value="1"/>
</dbReference>
<sequence>MQASRFLRALARIQWGRGARHASPSRRSTVMCGRRIRRAAYASMALAAGPRRVWSRAVLRSLRRPPGATTLANRRLQTTFCRKIKPRKHIGGNQEDALRQLVPGGGRMDFCSLLEETGNYIQCLRAQVLLMKRVADSMSG</sequence>
<gene>
    <name evidence="4" type="ORF">Taro_011097</name>
</gene>
<evidence type="ECO:0000256" key="1">
    <source>
        <dbReference type="ARBA" id="ARBA00023015"/>
    </source>
</evidence>
<dbReference type="PANTHER" id="PTHR33124:SF40">
    <property type="entry name" value="TRANSCRIPTION FACTOR IBH1"/>
    <property type="match status" value="1"/>
</dbReference>
<name>A0A843U8Y1_COLES</name>
<evidence type="ECO:0000259" key="3">
    <source>
        <dbReference type="Pfam" id="PF26576"/>
    </source>
</evidence>
<keyword evidence="2" id="KW-0804">Transcription</keyword>
<evidence type="ECO:0000256" key="2">
    <source>
        <dbReference type="ARBA" id="ARBA00023163"/>
    </source>
</evidence>
<dbReference type="Pfam" id="PF26576">
    <property type="entry name" value="IBH1_N"/>
    <property type="match status" value="1"/>
</dbReference>
<keyword evidence="1" id="KW-0805">Transcription regulation</keyword>
<proteinExistence type="predicted"/>
<dbReference type="InterPro" id="IPR044660">
    <property type="entry name" value="IBH1-like"/>
</dbReference>
<protein>
    <recommendedName>
        <fullName evidence="3">IBH1-like N-terminal domain-containing protein</fullName>
    </recommendedName>
</protein>
<organism evidence="4 5">
    <name type="scientific">Colocasia esculenta</name>
    <name type="common">Wild taro</name>
    <name type="synonym">Arum esculentum</name>
    <dbReference type="NCBI Taxonomy" id="4460"/>
    <lineage>
        <taxon>Eukaryota</taxon>
        <taxon>Viridiplantae</taxon>
        <taxon>Streptophyta</taxon>
        <taxon>Embryophyta</taxon>
        <taxon>Tracheophyta</taxon>
        <taxon>Spermatophyta</taxon>
        <taxon>Magnoliopsida</taxon>
        <taxon>Liliopsida</taxon>
        <taxon>Araceae</taxon>
        <taxon>Aroideae</taxon>
        <taxon>Colocasieae</taxon>
        <taxon>Colocasia</taxon>
    </lineage>
</organism>
<dbReference type="InterPro" id="IPR045239">
    <property type="entry name" value="bHLH95_bHLH"/>
</dbReference>
<evidence type="ECO:0000313" key="4">
    <source>
        <dbReference type="EMBL" id="MQL78666.1"/>
    </source>
</evidence>
<dbReference type="GO" id="GO:0006355">
    <property type="term" value="P:regulation of DNA-templated transcription"/>
    <property type="evidence" value="ECO:0007669"/>
    <property type="project" value="InterPro"/>
</dbReference>
<feature type="domain" description="IBH1-like N-terminal" evidence="3">
    <location>
        <begin position="4"/>
        <end position="64"/>
    </location>
</feature>
<dbReference type="EMBL" id="NMUH01000412">
    <property type="protein sequence ID" value="MQL78666.1"/>
    <property type="molecule type" value="Genomic_DNA"/>
</dbReference>
<accession>A0A843U8Y1</accession>
<dbReference type="AlphaFoldDB" id="A0A843U8Y1"/>
<dbReference type="InterPro" id="IPR059002">
    <property type="entry name" value="IBH1_N"/>
</dbReference>
<dbReference type="CDD" id="cd11393">
    <property type="entry name" value="bHLH_AtbHLH_like"/>
    <property type="match status" value="1"/>
</dbReference>
<comment type="caution">
    <text evidence="4">The sequence shown here is derived from an EMBL/GenBank/DDBJ whole genome shotgun (WGS) entry which is preliminary data.</text>
</comment>
<keyword evidence="5" id="KW-1185">Reference proteome</keyword>
<evidence type="ECO:0000313" key="5">
    <source>
        <dbReference type="Proteomes" id="UP000652761"/>
    </source>
</evidence>
<dbReference type="Proteomes" id="UP000652761">
    <property type="component" value="Unassembled WGS sequence"/>
</dbReference>